<dbReference type="Proteomes" id="UP000192247">
    <property type="component" value="Unassembled WGS sequence"/>
</dbReference>
<dbReference type="SUPFAM" id="SSF47954">
    <property type="entry name" value="Cyclin-like"/>
    <property type="match status" value="1"/>
</dbReference>
<dbReference type="OrthoDB" id="10250320at2759"/>
<dbReference type="InterPro" id="IPR006671">
    <property type="entry name" value="Cyclin_N"/>
</dbReference>
<dbReference type="CDD" id="cd20540">
    <property type="entry name" value="CYCLIN_CCNY_like"/>
    <property type="match status" value="1"/>
</dbReference>
<dbReference type="InterPro" id="IPR036915">
    <property type="entry name" value="Cyclin-like_sf"/>
</dbReference>
<dbReference type="FunFam" id="1.10.472.10:FF:000302">
    <property type="entry name" value="Predicted protein"/>
    <property type="match status" value="1"/>
</dbReference>
<evidence type="ECO:0000256" key="2">
    <source>
        <dbReference type="SAM" id="MobiDB-lite"/>
    </source>
</evidence>
<feature type="compositionally biased region" description="Polar residues" evidence="2">
    <location>
        <begin position="165"/>
        <end position="177"/>
    </location>
</feature>
<sequence>MVVPGAVVFELGWVGCICGQRKLAGYLVKQTEKTRKKNSLIFYRLSLFRRDCTAKQGVLLVPTLDDCSDYHELPWAPAQAMGGQLSCCSAPNSPGTRERRSGKKAYRNSVSGGGDDSKRGSGQDGVGARKSASASVSLQHISERELCDDDADPSTDPTKGAIFMQRSQSDMNNQAGRQSRHRSEVYLSHAAPPNAAISAASASPRLKKANSCSTIYLDDSTLSQPNLKHTLKCVTLAIFYHIHNRRSDRLVDIFDESRYPLTKEEPTTLRAEPDHRTIYRFMRSLFNSAFLSAECAIVTLVYLERLLTYAETDMVPVSWRRMLLGAILLASKVWDDQAVWNVDYCLILKETRVEDMNNLERRLLELIDFNINVPSSVYAKYYFELRSLAEQNGLAFPAEPLSRSRAQRLEAMSRLLEDRVLSDSLVNGRRWTSLDNVSGATNAVPRRSTVILS</sequence>
<keyword evidence="5" id="KW-1185">Reference proteome</keyword>
<dbReference type="Gene3D" id="1.10.472.10">
    <property type="entry name" value="Cyclin-like"/>
    <property type="match status" value="1"/>
</dbReference>
<dbReference type="PANTHER" id="PTHR14248">
    <property type="entry name" value="CYCLIN Y, ISOFORM A"/>
    <property type="match status" value="1"/>
</dbReference>
<keyword evidence="1" id="KW-0195">Cyclin</keyword>
<accession>A0A1V9XQW8</accession>
<evidence type="ECO:0000256" key="1">
    <source>
        <dbReference type="RuleBase" id="RU000383"/>
    </source>
</evidence>
<organism evidence="4 5">
    <name type="scientific">Tropilaelaps mercedesae</name>
    <dbReference type="NCBI Taxonomy" id="418985"/>
    <lineage>
        <taxon>Eukaryota</taxon>
        <taxon>Metazoa</taxon>
        <taxon>Ecdysozoa</taxon>
        <taxon>Arthropoda</taxon>
        <taxon>Chelicerata</taxon>
        <taxon>Arachnida</taxon>
        <taxon>Acari</taxon>
        <taxon>Parasitiformes</taxon>
        <taxon>Mesostigmata</taxon>
        <taxon>Gamasina</taxon>
        <taxon>Dermanyssoidea</taxon>
        <taxon>Laelapidae</taxon>
        <taxon>Tropilaelaps</taxon>
    </lineage>
</organism>
<dbReference type="InterPro" id="IPR013763">
    <property type="entry name" value="Cyclin-like_dom"/>
</dbReference>
<comment type="similarity">
    <text evidence="1">Belongs to the cyclin family.</text>
</comment>
<evidence type="ECO:0000313" key="4">
    <source>
        <dbReference type="EMBL" id="OQR75823.1"/>
    </source>
</evidence>
<dbReference type="Pfam" id="PF00134">
    <property type="entry name" value="Cyclin_N"/>
    <property type="match status" value="1"/>
</dbReference>
<dbReference type="EMBL" id="MNPL01005722">
    <property type="protein sequence ID" value="OQR75823.1"/>
    <property type="molecule type" value="Genomic_DNA"/>
</dbReference>
<proteinExistence type="inferred from homology"/>
<dbReference type="FunCoup" id="A0A1V9XQW8">
    <property type="interactions" value="610"/>
</dbReference>
<comment type="caution">
    <text evidence="4">The sequence shown here is derived from an EMBL/GenBank/DDBJ whole genome shotgun (WGS) entry which is preliminary data.</text>
</comment>
<feature type="domain" description="Cyclin-like" evidence="3">
    <location>
        <begin position="280"/>
        <end position="365"/>
    </location>
</feature>
<feature type="region of interest" description="Disordered" evidence="2">
    <location>
        <begin position="89"/>
        <end position="184"/>
    </location>
</feature>
<dbReference type="AlphaFoldDB" id="A0A1V9XQW8"/>
<dbReference type="InParanoid" id="A0A1V9XQW8"/>
<dbReference type="SMART" id="SM00385">
    <property type="entry name" value="CYCLIN"/>
    <property type="match status" value="1"/>
</dbReference>
<protein>
    <submittedName>
        <fullName evidence="4">Cyclin-Y protein 1-like</fullName>
    </submittedName>
</protein>
<gene>
    <name evidence="4" type="ORF">BIW11_00703</name>
</gene>
<reference evidence="4 5" key="1">
    <citation type="journal article" date="2017" name="Gigascience">
        <title>Draft genome of the honey bee ectoparasitic mite, Tropilaelaps mercedesae, is shaped by the parasitic life history.</title>
        <authorList>
            <person name="Dong X."/>
            <person name="Armstrong S.D."/>
            <person name="Xia D."/>
            <person name="Makepeace B.L."/>
            <person name="Darby A.C."/>
            <person name="Kadowaki T."/>
        </authorList>
    </citation>
    <scope>NUCLEOTIDE SEQUENCE [LARGE SCALE GENOMIC DNA]</scope>
    <source>
        <strain evidence="4">Wuxi-XJTLU</strain>
    </source>
</reference>
<evidence type="ECO:0000313" key="5">
    <source>
        <dbReference type="Proteomes" id="UP000192247"/>
    </source>
</evidence>
<dbReference type="STRING" id="418985.A0A1V9XQW8"/>
<evidence type="ECO:0000259" key="3">
    <source>
        <dbReference type="SMART" id="SM00385"/>
    </source>
</evidence>
<name>A0A1V9XQW8_9ACAR</name>